<dbReference type="EMBL" id="LR798288">
    <property type="protein sequence ID" value="CAB5221224.1"/>
    <property type="molecule type" value="Genomic_DNA"/>
</dbReference>
<reference evidence="2" key="1">
    <citation type="submission" date="2020-05" db="EMBL/GenBank/DDBJ databases">
        <authorList>
            <person name="Chiriac C."/>
            <person name="Salcher M."/>
            <person name="Ghai R."/>
            <person name="Kavagutti S V."/>
        </authorList>
    </citation>
    <scope>NUCLEOTIDE SEQUENCE</scope>
</reference>
<sequence>MDPNTSIDFINLFNDTMFDLVLFIVIPILAWILISK</sequence>
<organism evidence="2">
    <name type="scientific">uncultured Caudovirales phage</name>
    <dbReference type="NCBI Taxonomy" id="2100421"/>
    <lineage>
        <taxon>Viruses</taxon>
        <taxon>Duplodnaviria</taxon>
        <taxon>Heunggongvirae</taxon>
        <taxon>Uroviricota</taxon>
        <taxon>Caudoviricetes</taxon>
        <taxon>Peduoviridae</taxon>
        <taxon>Maltschvirus</taxon>
        <taxon>Maltschvirus maltsch</taxon>
    </lineage>
</organism>
<feature type="transmembrane region" description="Helical" evidence="1">
    <location>
        <begin position="16"/>
        <end position="34"/>
    </location>
</feature>
<protein>
    <submittedName>
        <fullName evidence="2">Uncharacterized protein</fullName>
    </submittedName>
</protein>
<keyword evidence="1" id="KW-0472">Membrane</keyword>
<name>A0A6J7WYR9_9CAUD</name>
<evidence type="ECO:0000313" key="2">
    <source>
        <dbReference type="EMBL" id="CAB5221224.1"/>
    </source>
</evidence>
<keyword evidence="1" id="KW-0812">Transmembrane</keyword>
<accession>A0A6J7WYR9</accession>
<proteinExistence type="predicted"/>
<gene>
    <name evidence="2" type="ORF">UFOVP247_112</name>
</gene>
<keyword evidence="1" id="KW-1133">Transmembrane helix</keyword>
<evidence type="ECO:0000256" key="1">
    <source>
        <dbReference type="SAM" id="Phobius"/>
    </source>
</evidence>